<evidence type="ECO:0000256" key="3">
    <source>
        <dbReference type="ARBA" id="ARBA00006003"/>
    </source>
</evidence>
<keyword evidence="5" id="KW-0808">Transferase</keyword>
<accession>A0A6P4Z091</accession>
<dbReference type="PANTHER" id="PTHR45941:SF6">
    <property type="entry name" value="ALPHA-N-ACETYLGALACTOSAMINIDE ALPHA-2,6-SIALYLTRANSFERASE 2-LIKE"/>
    <property type="match status" value="1"/>
</dbReference>
<dbReference type="RefSeq" id="XP_019624487.1">
    <property type="nucleotide sequence ID" value="XM_019768928.1"/>
</dbReference>
<keyword evidence="7" id="KW-0735">Signal-anchor</keyword>
<evidence type="ECO:0000256" key="10">
    <source>
        <dbReference type="ARBA" id="ARBA00023136"/>
    </source>
</evidence>
<dbReference type="AlphaFoldDB" id="A0A6P4Z091"/>
<evidence type="ECO:0000256" key="1">
    <source>
        <dbReference type="ARBA" id="ARBA00004323"/>
    </source>
</evidence>
<comment type="subcellular location">
    <subcellularLocation>
        <location evidence="1">Golgi apparatus membrane</location>
        <topology evidence="1">Single-pass type II membrane protein</topology>
    </subcellularLocation>
</comment>
<evidence type="ECO:0000256" key="13">
    <source>
        <dbReference type="ARBA" id="ARBA00036348"/>
    </source>
</evidence>
<dbReference type="Gene3D" id="3.90.1480.20">
    <property type="entry name" value="Glycosyl transferase family 29"/>
    <property type="match status" value="1"/>
</dbReference>
<keyword evidence="6" id="KW-0812">Transmembrane</keyword>
<comment type="catalytic activity">
    <reaction evidence="13">
        <text>a beta-D-galactosyl-(1-&gt;3)-N-acetyl-alpha-D-galactosaminyl derivative + CMP-N-acetyl-beta-neuraminate = a beta-D-galactosyl-(1-&gt;3)-[N-acetyl-alpha-neuraminyl-(2-&gt;6)]-N-acetyl-alpha-D-galactosaminyl derivative + CMP + H(+)</text>
        <dbReference type="Rhea" id="RHEA:11136"/>
        <dbReference type="ChEBI" id="CHEBI:15378"/>
        <dbReference type="ChEBI" id="CHEBI:57812"/>
        <dbReference type="ChEBI" id="CHEBI:60377"/>
        <dbReference type="ChEBI" id="CHEBI:133470"/>
        <dbReference type="ChEBI" id="CHEBI:140764"/>
        <dbReference type="EC" id="2.4.3.3"/>
    </reaction>
    <physiologicalReaction direction="left-to-right" evidence="13">
        <dbReference type="Rhea" id="RHEA:11137"/>
    </physiologicalReaction>
</comment>
<evidence type="ECO:0000256" key="14">
    <source>
        <dbReference type="ARBA" id="ARBA00039109"/>
    </source>
</evidence>
<keyword evidence="10" id="KW-0472">Membrane</keyword>
<feature type="disulfide bond" evidence="17">
    <location>
        <begin position="116"/>
        <end position="252"/>
    </location>
</feature>
<dbReference type="InterPro" id="IPR012163">
    <property type="entry name" value="Sialyl_trans"/>
</dbReference>
<name>A0A6P4Z091_BRABE</name>
<evidence type="ECO:0000256" key="5">
    <source>
        <dbReference type="ARBA" id="ARBA00022679"/>
    </source>
</evidence>
<dbReference type="PIRSF" id="PIRSF005557">
    <property type="entry name" value="Sialyl_trans"/>
    <property type="match status" value="1"/>
</dbReference>
<evidence type="ECO:0000256" key="8">
    <source>
        <dbReference type="ARBA" id="ARBA00022989"/>
    </source>
</evidence>
<proteinExistence type="inferred from homology"/>
<comment type="catalytic activity">
    <reaction evidence="15">
        <text>a 3-O-[N-acetyl-alpha-neuraminyl-(2-&gt;3)-beta-D-galactosyl-(1-&gt;3)-N-acetyl-alpha-D-galactosaminyl]-L-threonyl-[protein] + CMP-N-acetyl-beta-neuraminate = a 3-O-{alpha-Neu5Ac-(2-&gt;3)-beta-D-Gal-(1-&gt;3)-[alpha-Neu5Ac-(2-&gt;6)]-alpha-D-GalNAc}-L-threonyl-[protein] + CMP + H(+)</text>
        <dbReference type="Rhea" id="RHEA:81659"/>
        <dbReference type="Rhea" id="RHEA-COMP:14417"/>
        <dbReference type="Rhea" id="RHEA-COMP:16763"/>
        <dbReference type="ChEBI" id="CHEBI:15378"/>
        <dbReference type="ChEBI" id="CHEBI:57812"/>
        <dbReference type="ChEBI" id="CHEBI:60377"/>
        <dbReference type="ChEBI" id="CHEBI:139598"/>
        <dbReference type="ChEBI" id="CHEBI:156398"/>
    </reaction>
    <physiologicalReaction direction="left-to-right" evidence="15">
        <dbReference type="Rhea" id="RHEA:81660"/>
    </physiologicalReaction>
</comment>
<evidence type="ECO:0000256" key="4">
    <source>
        <dbReference type="ARBA" id="ARBA00022676"/>
    </source>
</evidence>
<comment type="catalytic activity">
    <reaction evidence="16">
        <text>a 3-O-[N-acetyl-alpha-D-galactosaminyl]-L-threonyl-[protein] + CMP-N-acetyl-beta-neuraminate = a 3-O-[N-acetyl-alpha-neuraminosyl-(2-&gt;6)-N-acetyl-alpha-D-galactosaminyl]-L-threonyl-[protein] + CMP + H(+)</text>
        <dbReference type="Rhea" id="RHEA:81643"/>
        <dbReference type="Rhea" id="RHEA-COMP:11689"/>
        <dbReference type="Rhea" id="RHEA-COMP:19720"/>
        <dbReference type="ChEBI" id="CHEBI:15378"/>
        <dbReference type="ChEBI" id="CHEBI:57812"/>
        <dbReference type="ChEBI" id="CHEBI:60377"/>
        <dbReference type="ChEBI" id="CHEBI:87075"/>
        <dbReference type="ChEBI" id="CHEBI:231970"/>
    </reaction>
    <physiologicalReaction direction="left-to-right" evidence="16">
        <dbReference type="Rhea" id="RHEA:81644"/>
    </physiologicalReaction>
</comment>
<comment type="similarity">
    <text evidence="3">Belongs to the glycosyltransferase 29 family.</text>
</comment>
<evidence type="ECO:0000256" key="17">
    <source>
        <dbReference type="PIRSR" id="PIRSR005557-2"/>
    </source>
</evidence>
<evidence type="ECO:0000256" key="7">
    <source>
        <dbReference type="ARBA" id="ARBA00022968"/>
    </source>
</evidence>
<dbReference type="Pfam" id="PF00777">
    <property type="entry name" value="Glyco_transf_29"/>
    <property type="match status" value="1"/>
</dbReference>
<evidence type="ECO:0000256" key="12">
    <source>
        <dbReference type="ARBA" id="ARBA00023180"/>
    </source>
</evidence>
<evidence type="ECO:0000256" key="6">
    <source>
        <dbReference type="ARBA" id="ARBA00022692"/>
    </source>
</evidence>
<comment type="pathway">
    <text evidence="2">Protein modification; protein glycosylation.</text>
</comment>
<dbReference type="KEGG" id="bbel:109470145"/>
<dbReference type="GO" id="GO:0000139">
    <property type="term" value="C:Golgi membrane"/>
    <property type="evidence" value="ECO:0007669"/>
    <property type="project" value="UniProtKB-SubCell"/>
</dbReference>
<dbReference type="Proteomes" id="UP000515135">
    <property type="component" value="Unplaced"/>
</dbReference>
<dbReference type="OrthoDB" id="10264956at2759"/>
<evidence type="ECO:0000256" key="11">
    <source>
        <dbReference type="ARBA" id="ARBA00023157"/>
    </source>
</evidence>
<dbReference type="PANTHER" id="PTHR45941">
    <property type="entry name" value="ALPHA-N-ACETYLGALACTOSAMINIDE ALPHA-2,6-SIALYLTRANSFERASE 2-LIKE-RELATED"/>
    <property type="match status" value="1"/>
</dbReference>
<evidence type="ECO:0000313" key="19">
    <source>
        <dbReference type="RefSeq" id="XP_019624487.1"/>
    </source>
</evidence>
<keyword evidence="4" id="KW-0328">Glycosyltransferase</keyword>
<dbReference type="InterPro" id="IPR038578">
    <property type="entry name" value="GT29-like_sf"/>
</dbReference>
<dbReference type="InterPro" id="IPR001675">
    <property type="entry name" value="Glyco_trans_29"/>
</dbReference>
<dbReference type="FunFam" id="3.90.1480.20:FF:000015">
    <property type="entry name" value="Lactosylceramide alpha-2,3-sialyltransferase"/>
    <property type="match status" value="1"/>
</dbReference>
<dbReference type="GO" id="GO:0001665">
    <property type="term" value="F:alpha-N-acetylgalactosaminide alpha-2,6-sialyltransferase activity"/>
    <property type="evidence" value="ECO:0007669"/>
    <property type="project" value="UniProtKB-EC"/>
</dbReference>
<keyword evidence="18" id="KW-1185">Reference proteome</keyword>
<keyword evidence="9" id="KW-0333">Golgi apparatus</keyword>
<evidence type="ECO:0000256" key="16">
    <source>
        <dbReference type="ARBA" id="ARBA00052285"/>
    </source>
</evidence>
<reference evidence="19" key="1">
    <citation type="submission" date="2025-08" db="UniProtKB">
        <authorList>
            <consortium name="RefSeq"/>
        </authorList>
    </citation>
    <scope>IDENTIFICATION</scope>
    <source>
        <tissue evidence="19">Gonad</tissue>
    </source>
</reference>
<keyword evidence="12" id="KW-0325">Glycoprotein</keyword>
<keyword evidence="8" id="KW-1133">Transmembrane helix</keyword>
<sequence>MPYIKGGAKENEGTDFFIFRQNPNWKNSTCNTSLQKKAFRSGEYGPIFRPDIQMWTNSKLFNESEYLRLKPWTIPYGYKYKEEITYEDVLETLKLFPAEDSIFNFSRSGKPECITCAVVGNGGMLNGSGMGKEIDTHDYIFRVNQAYTRGYEKDVGSRTTHYVFFDRSLQPMKQGHYPVSQNITYIFVPCRKFDYVYLKRIGDGINKFKAPPENIRVLHPDFLRYIHFVWMRVRSFRPTTGAIMTMTALHACDKLSLYGMGYNIKYSNHYFDPQYQKFANVMGSHNHEREIELWDRLDKEGIVYWYRRDVF</sequence>
<keyword evidence="11" id="KW-1015">Disulfide bond</keyword>
<evidence type="ECO:0000256" key="15">
    <source>
        <dbReference type="ARBA" id="ARBA00050664"/>
    </source>
</evidence>
<evidence type="ECO:0000256" key="9">
    <source>
        <dbReference type="ARBA" id="ARBA00023034"/>
    </source>
</evidence>
<dbReference type="GeneID" id="109470145"/>
<gene>
    <name evidence="19" type="primary">LOC109470145</name>
</gene>
<evidence type="ECO:0000313" key="18">
    <source>
        <dbReference type="Proteomes" id="UP000515135"/>
    </source>
</evidence>
<dbReference type="EC" id="2.4.3.3" evidence="14"/>
<organism evidence="18 19">
    <name type="scientific">Branchiostoma belcheri</name>
    <name type="common">Amphioxus</name>
    <dbReference type="NCBI Taxonomy" id="7741"/>
    <lineage>
        <taxon>Eukaryota</taxon>
        <taxon>Metazoa</taxon>
        <taxon>Chordata</taxon>
        <taxon>Cephalochordata</taxon>
        <taxon>Leptocardii</taxon>
        <taxon>Amphioxiformes</taxon>
        <taxon>Branchiostomatidae</taxon>
        <taxon>Branchiostoma</taxon>
    </lineage>
</organism>
<evidence type="ECO:0000256" key="2">
    <source>
        <dbReference type="ARBA" id="ARBA00004922"/>
    </source>
</evidence>
<protein>
    <recommendedName>
        <fullName evidence="14">alpha-N-acetylgalactosaminide alpha-2,6-sialyltransferase</fullName>
        <ecNumber evidence="14">2.4.3.3</ecNumber>
    </recommendedName>
</protein>